<comment type="pathway">
    <text evidence="2">Lipid metabolism; fatty acid beta-oxidation.</text>
</comment>
<dbReference type="EnsemblMetazoa" id="SCAU014780-RB">
    <property type="protein sequence ID" value="SCAU014780-PB"/>
    <property type="gene ID" value="SCAU014780"/>
</dbReference>
<keyword evidence="4" id="KW-0276">Fatty acid metabolism</keyword>
<evidence type="ECO:0000256" key="9">
    <source>
        <dbReference type="ARBA" id="ARBA00023235"/>
    </source>
</evidence>
<dbReference type="Gene3D" id="3.90.226.10">
    <property type="entry name" value="2-enoyl-CoA Hydratase, Chain A, domain 1"/>
    <property type="match status" value="1"/>
</dbReference>
<dbReference type="STRING" id="35570.A0A1I8Q897"/>
<protein>
    <recommendedName>
        <fullName evidence="15">Enoyl-CoA delta isomerase 1, mitochondrial</fullName>
    </recommendedName>
    <alternativeName>
        <fullName evidence="16">3,2-trans-enoyl-CoA isomerase</fullName>
    </alternativeName>
</protein>
<comment type="subunit">
    <text evidence="3">Homotrimer.</text>
</comment>
<keyword evidence="5" id="KW-0809">Transit peptide</keyword>
<dbReference type="GO" id="GO:0006635">
    <property type="term" value="P:fatty acid beta-oxidation"/>
    <property type="evidence" value="ECO:0007669"/>
    <property type="project" value="TreeGrafter"/>
</dbReference>
<dbReference type="OrthoDB" id="7955078at2759"/>
<evidence type="ECO:0000256" key="15">
    <source>
        <dbReference type="ARBA" id="ARBA00068317"/>
    </source>
</evidence>
<evidence type="ECO:0000256" key="10">
    <source>
        <dbReference type="ARBA" id="ARBA00050938"/>
    </source>
</evidence>
<proteinExistence type="predicted"/>
<dbReference type="CDD" id="cd06558">
    <property type="entry name" value="crotonase-like"/>
    <property type="match status" value="1"/>
</dbReference>
<evidence type="ECO:0000256" key="6">
    <source>
        <dbReference type="ARBA" id="ARBA00022990"/>
    </source>
</evidence>
<evidence type="ECO:0000256" key="1">
    <source>
        <dbReference type="ARBA" id="ARBA00004305"/>
    </source>
</evidence>
<keyword evidence="9" id="KW-0413">Isomerase</keyword>
<evidence type="ECO:0000256" key="16">
    <source>
        <dbReference type="ARBA" id="ARBA00083575"/>
    </source>
</evidence>
<evidence type="ECO:0000256" key="13">
    <source>
        <dbReference type="ARBA" id="ARBA00052542"/>
    </source>
</evidence>
<evidence type="ECO:0000313" key="18">
    <source>
        <dbReference type="Proteomes" id="UP000095300"/>
    </source>
</evidence>
<dbReference type="InterPro" id="IPR001753">
    <property type="entry name" value="Enoyl-CoA_hydra/iso"/>
</dbReference>
<name>A0A1I8Q897_STOCA</name>
<dbReference type="KEGG" id="scac:106085313"/>
<dbReference type="GO" id="GO:0004165">
    <property type="term" value="F:delta(3)-delta(2)-enoyl-CoA isomerase activity"/>
    <property type="evidence" value="ECO:0007669"/>
    <property type="project" value="UniProtKB-EC"/>
</dbReference>
<keyword evidence="18" id="KW-1185">Reference proteome</keyword>
<evidence type="ECO:0000256" key="2">
    <source>
        <dbReference type="ARBA" id="ARBA00005005"/>
    </source>
</evidence>
<keyword evidence="6" id="KW-0007">Acetylation</keyword>
<evidence type="ECO:0000256" key="8">
    <source>
        <dbReference type="ARBA" id="ARBA00023128"/>
    </source>
</evidence>
<comment type="catalytic activity">
    <reaction evidence="11">
        <text>(2E)-tetradecenoyl-CoA = (3Z)-tetradecenoyl-CoA</text>
        <dbReference type="Rhea" id="RHEA:29847"/>
        <dbReference type="ChEBI" id="CHEBI:61405"/>
        <dbReference type="ChEBI" id="CHEBI:61968"/>
    </reaction>
    <physiologicalReaction direction="right-to-left" evidence="11">
        <dbReference type="Rhea" id="RHEA:29849"/>
    </physiologicalReaction>
</comment>
<evidence type="ECO:0000256" key="4">
    <source>
        <dbReference type="ARBA" id="ARBA00022832"/>
    </source>
</evidence>
<evidence type="ECO:0000256" key="5">
    <source>
        <dbReference type="ARBA" id="ARBA00022946"/>
    </source>
</evidence>
<evidence type="ECO:0000256" key="7">
    <source>
        <dbReference type="ARBA" id="ARBA00023098"/>
    </source>
</evidence>
<sequence length="282" mass="31941">MKVLRQIFNNLPIRPIKQNWRCLSSLPVIDVKVDKKGIATLNMNKPPVNVLSTDMLLMLKSEIKELEKNKCRGLILTSANKSVFSAGLDLKELYKPDEQRLREYYALFQETWLAWYGAEMPTAALINGHAPAGGCVISTCCDYRVMLPNFTIGVNEVQFGVIIPIYVQASVSSVLPKRIAEIALTQGKLYTSAEALQVGFVDELADTKQQGLDKCLKYLAAFEKVTPKAATLTKLQFRARDLEEFHRERKRDLDKFVKNVTDEETQQVIGEYVDSLHNKQKK</sequence>
<dbReference type="PANTHER" id="PTHR11941:SF45">
    <property type="entry name" value="ENOYL-COA DELTA ISOMERASE 1, MITOCHONDRIAL"/>
    <property type="match status" value="1"/>
</dbReference>
<comment type="function">
    <text evidence="14">Key enzyme of fatty acid beta-oxidation. Able to isomerize both 3-cis (3Z) and 3-trans (3E) double bonds into the 2-trans (2E) form in a range of enoyl-CoA species, with a preference for (3Z)-enoyl-CoAs over (3E)-enoyl-CoAs. The catalytic efficiency of this enzyme is not affected by the fatty acyl chain length.</text>
</comment>
<comment type="catalytic activity">
    <reaction evidence="10">
        <text>(3Z)-decenoyl-CoA = (2E)-decenoyl-CoA</text>
        <dbReference type="Rhea" id="RHEA:77195"/>
        <dbReference type="ChEBI" id="CHEBI:61406"/>
        <dbReference type="ChEBI" id="CHEBI:195601"/>
    </reaction>
    <physiologicalReaction direction="left-to-right" evidence="10">
        <dbReference type="Rhea" id="RHEA:77196"/>
    </physiologicalReaction>
</comment>
<gene>
    <name evidence="17" type="primary">106085313</name>
</gene>
<accession>A0A1I8Q897</accession>
<dbReference type="SUPFAM" id="SSF52096">
    <property type="entry name" value="ClpP/crotonase"/>
    <property type="match status" value="1"/>
</dbReference>
<dbReference type="PANTHER" id="PTHR11941">
    <property type="entry name" value="ENOYL-COA HYDRATASE-RELATED"/>
    <property type="match status" value="1"/>
</dbReference>
<dbReference type="Gene3D" id="6.10.250.170">
    <property type="match status" value="1"/>
</dbReference>
<evidence type="ECO:0000256" key="12">
    <source>
        <dbReference type="ARBA" id="ARBA00052376"/>
    </source>
</evidence>
<comment type="catalytic activity">
    <reaction evidence="12">
        <text>(3Z)-dodecenoyl-CoA = (2E)-dodecenoyl-CoA</text>
        <dbReference type="Rhea" id="RHEA:23716"/>
        <dbReference type="ChEBI" id="CHEBI:57330"/>
        <dbReference type="ChEBI" id="CHEBI:58543"/>
        <dbReference type="EC" id="5.3.3.8"/>
    </reaction>
    <physiologicalReaction direction="left-to-right" evidence="12">
        <dbReference type="Rhea" id="RHEA:23717"/>
    </physiologicalReaction>
</comment>
<dbReference type="Proteomes" id="UP000095300">
    <property type="component" value="Unassembled WGS sequence"/>
</dbReference>
<dbReference type="EnsemblMetazoa" id="SCAU014780-RA">
    <property type="protein sequence ID" value="SCAU014780-PA"/>
    <property type="gene ID" value="SCAU014780"/>
</dbReference>
<comment type="catalytic activity">
    <reaction evidence="13">
        <text>(3Z)-octenoyl-CoA = (2E)-octenoyl-CoA</text>
        <dbReference type="Rhea" id="RHEA:46044"/>
        <dbReference type="ChEBI" id="CHEBI:62242"/>
        <dbReference type="ChEBI" id="CHEBI:85640"/>
    </reaction>
    <physiologicalReaction direction="left-to-right" evidence="13">
        <dbReference type="Rhea" id="RHEA:46045"/>
    </physiologicalReaction>
</comment>
<reference evidence="18" key="1">
    <citation type="submission" date="2015-05" db="EMBL/GenBank/DDBJ databases">
        <authorList>
            <person name="Wilson R.K."/>
            <person name="Warren W.C."/>
            <person name="Olafson P."/>
        </authorList>
    </citation>
    <scope>NUCLEOTIDE SEQUENCE [LARGE SCALE GENOMIC DNA]</scope>
    <source>
        <strain evidence="18">USDA</strain>
    </source>
</reference>
<dbReference type="Pfam" id="PF00378">
    <property type="entry name" value="ECH_1"/>
    <property type="match status" value="1"/>
</dbReference>
<evidence type="ECO:0000256" key="14">
    <source>
        <dbReference type="ARBA" id="ARBA00056147"/>
    </source>
</evidence>
<organism evidence="17 18">
    <name type="scientific">Stomoxys calcitrans</name>
    <name type="common">Stable fly</name>
    <name type="synonym">Conops calcitrans</name>
    <dbReference type="NCBI Taxonomy" id="35570"/>
    <lineage>
        <taxon>Eukaryota</taxon>
        <taxon>Metazoa</taxon>
        <taxon>Ecdysozoa</taxon>
        <taxon>Arthropoda</taxon>
        <taxon>Hexapoda</taxon>
        <taxon>Insecta</taxon>
        <taxon>Pterygota</taxon>
        <taxon>Neoptera</taxon>
        <taxon>Endopterygota</taxon>
        <taxon>Diptera</taxon>
        <taxon>Brachycera</taxon>
        <taxon>Muscomorpha</taxon>
        <taxon>Muscoidea</taxon>
        <taxon>Muscidae</taxon>
        <taxon>Stomoxys</taxon>
    </lineage>
</organism>
<comment type="subcellular location">
    <subcellularLocation>
        <location evidence="1">Mitochondrion matrix</location>
    </subcellularLocation>
</comment>
<evidence type="ECO:0000313" key="17">
    <source>
        <dbReference type="EnsemblMetazoa" id="SCAU014780-PA"/>
    </source>
</evidence>
<dbReference type="GO" id="GO:0005759">
    <property type="term" value="C:mitochondrial matrix"/>
    <property type="evidence" value="ECO:0007669"/>
    <property type="project" value="UniProtKB-SubCell"/>
</dbReference>
<evidence type="ECO:0000256" key="11">
    <source>
        <dbReference type="ARBA" id="ARBA00051293"/>
    </source>
</evidence>
<dbReference type="VEuPathDB" id="VectorBase:SCAU014780"/>
<keyword evidence="8" id="KW-0496">Mitochondrion</keyword>
<dbReference type="InterPro" id="IPR029045">
    <property type="entry name" value="ClpP/crotonase-like_dom_sf"/>
</dbReference>
<dbReference type="FunFam" id="3.90.226.10:FF:000034">
    <property type="entry name" value="Enoyl-CoA delta isomerase 1"/>
    <property type="match status" value="1"/>
</dbReference>
<evidence type="ECO:0000256" key="3">
    <source>
        <dbReference type="ARBA" id="ARBA00011233"/>
    </source>
</evidence>
<keyword evidence="7" id="KW-0443">Lipid metabolism</keyword>
<reference evidence="17" key="2">
    <citation type="submission" date="2020-05" db="UniProtKB">
        <authorList>
            <consortium name="EnsemblMetazoa"/>
        </authorList>
    </citation>
    <scope>IDENTIFICATION</scope>
    <source>
        <strain evidence="17">USDA</strain>
    </source>
</reference>
<dbReference type="AlphaFoldDB" id="A0A1I8Q897"/>